<keyword evidence="1" id="KW-0472">Membrane</keyword>
<evidence type="ECO:0000313" key="3">
    <source>
        <dbReference type="EMBL" id="MFD1848380.1"/>
    </source>
</evidence>
<dbReference type="InterPro" id="IPR057446">
    <property type="entry name" value="PH_bac"/>
</dbReference>
<evidence type="ECO:0000259" key="2">
    <source>
        <dbReference type="Pfam" id="PF25362"/>
    </source>
</evidence>
<dbReference type="Pfam" id="PF25362">
    <property type="entry name" value="bPH_11"/>
    <property type="match status" value="1"/>
</dbReference>
<keyword evidence="4" id="KW-1185">Reference proteome</keyword>
<organism evidence="3 4">
    <name type="scientific">Arthrobacter flavus</name>
    <dbReference type="NCBI Taxonomy" id="95172"/>
    <lineage>
        <taxon>Bacteria</taxon>
        <taxon>Bacillati</taxon>
        <taxon>Actinomycetota</taxon>
        <taxon>Actinomycetes</taxon>
        <taxon>Micrococcales</taxon>
        <taxon>Micrococcaceae</taxon>
        <taxon>Arthrobacter</taxon>
    </lineage>
</organism>
<evidence type="ECO:0000256" key="1">
    <source>
        <dbReference type="SAM" id="Phobius"/>
    </source>
</evidence>
<reference evidence="4" key="1">
    <citation type="journal article" date="2019" name="Int. J. Syst. Evol. Microbiol.">
        <title>The Global Catalogue of Microorganisms (GCM) 10K type strain sequencing project: providing services to taxonomists for standard genome sequencing and annotation.</title>
        <authorList>
            <consortium name="The Broad Institute Genomics Platform"/>
            <consortium name="The Broad Institute Genome Sequencing Center for Infectious Disease"/>
            <person name="Wu L."/>
            <person name="Ma J."/>
        </authorList>
    </citation>
    <scope>NUCLEOTIDE SEQUENCE [LARGE SCALE GENOMIC DNA]</scope>
    <source>
        <strain evidence="4">JCM 11496</strain>
    </source>
</reference>
<dbReference type="RefSeq" id="WP_343882058.1">
    <property type="nucleotide sequence ID" value="NZ_BAAAIJ010000059.1"/>
</dbReference>
<keyword evidence="1" id="KW-0812">Transmembrane</keyword>
<proteinExistence type="predicted"/>
<comment type="caution">
    <text evidence="3">The sequence shown here is derived from an EMBL/GenBank/DDBJ whole genome shotgun (WGS) entry which is preliminary data.</text>
</comment>
<keyword evidence="1" id="KW-1133">Transmembrane helix</keyword>
<feature type="domain" description="PH" evidence="2">
    <location>
        <begin position="40"/>
        <end position="155"/>
    </location>
</feature>
<sequence>MDWLMPVAISLGTIAVVIALGALGWRARLARQSDIAAPSPAPETLSDPAYLANGQYVVTTTAGDWLDRIAVHSLGVKSNATASVHDEGILIVRSGARDLFISRPDLRGVRLDRGMAGKFVEKDGLVVFTWTLNGTAVDTGFRTREAAARTRLLDAAAALAPAAPSTSPAQVHNPTKDTQ</sequence>
<accession>A0ABW4QCF1</accession>
<gene>
    <name evidence="3" type="ORF">ACFSFX_17480</name>
</gene>
<name>A0ABW4QCF1_9MICC</name>
<feature type="transmembrane region" description="Helical" evidence="1">
    <location>
        <begin position="6"/>
        <end position="25"/>
    </location>
</feature>
<protein>
    <recommendedName>
        <fullName evidence="2">PH domain-containing protein</fullName>
    </recommendedName>
</protein>
<evidence type="ECO:0000313" key="4">
    <source>
        <dbReference type="Proteomes" id="UP001597307"/>
    </source>
</evidence>
<dbReference type="Proteomes" id="UP001597307">
    <property type="component" value="Unassembled WGS sequence"/>
</dbReference>
<dbReference type="EMBL" id="JBHUGA010000067">
    <property type="protein sequence ID" value="MFD1848380.1"/>
    <property type="molecule type" value="Genomic_DNA"/>
</dbReference>